<reference evidence="1 2" key="1">
    <citation type="submission" date="2019-05" db="EMBL/GenBank/DDBJ databases">
        <title>Pseudorhodobacter turbinis sp. nov., isolated from the gut of the Korean turban shell.</title>
        <authorList>
            <person name="Jeong Y.-S."/>
            <person name="Kang W.-R."/>
            <person name="Bae J.-W."/>
        </authorList>
    </citation>
    <scope>NUCLEOTIDE SEQUENCE [LARGE SCALE GENOMIC DNA]</scope>
    <source>
        <strain evidence="1 2">S12M18</strain>
    </source>
</reference>
<accession>A0A4P8EHA2</accession>
<dbReference type="InterPro" id="IPR023198">
    <property type="entry name" value="PGP-like_dom2"/>
</dbReference>
<dbReference type="EMBL" id="CP039964">
    <property type="protein sequence ID" value="QCO56298.1"/>
    <property type="molecule type" value="Genomic_DNA"/>
</dbReference>
<keyword evidence="2" id="KW-1185">Reference proteome</keyword>
<name>A0A4P8EHA2_9RHOB</name>
<dbReference type="CDD" id="cd07505">
    <property type="entry name" value="HAD_BPGM-like"/>
    <property type="match status" value="1"/>
</dbReference>
<dbReference type="OrthoDB" id="9782449at2"/>
<evidence type="ECO:0000313" key="2">
    <source>
        <dbReference type="Proteomes" id="UP000298631"/>
    </source>
</evidence>
<dbReference type="PRINTS" id="PR00413">
    <property type="entry name" value="HADHALOGNASE"/>
</dbReference>
<protein>
    <submittedName>
        <fullName evidence="1">HAD family phosphatase</fullName>
    </submittedName>
</protein>
<dbReference type="RefSeq" id="WP_137194081.1">
    <property type="nucleotide sequence ID" value="NZ_CP039964.1"/>
</dbReference>
<dbReference type="Gene3D" id="1.10.150.240">
    <property type="entry name" value="Putative phosphatase, domain 2"/>
    <property type="match status" value="1"/>
</dbReference>
<dbReference type="InterPro" id="IPR036412">
    <property type="entry name" value="HAD-like_sf"/>
</dbReference>
<dbReference type="Proteomes" id="UP000298631">
    <property type="component" value="Chromosome"/>
</dbReference>
<evidence type="ECO:0000313" key="1">
    <source>
        <dbReference type="EMBL" id="QCO56298.1"/>
    </source>
</evidence>
<dbReference type="KEGG" id="pseb:EOK75_11495"/>
<organism evidence="1 2">
    <name type="scientific">Pseudorhodobacter turbinis</name>
    <dbReference type="NCBI Taxonomy" id="2500533"/>
    <lineage>
        <taxon>Bacteria</taxon>
        <taxon>Pseudomonadati</taxon>
        <taxon>Pseudomonadota</taxon>
        <taxon>Alphaproteobacteria</taxon>
        <taxon>Rhodobacterales</taxon>
        <taxon>Paracoccaceae</taxon>
        <taxon>Pseudorhodobacter</taxon>
    </lineage>
</organism>
<dbReference type="PANTHER" id="PTHR18901">
    <property type="entry name" value="2-DEOXYGLUCOSE-6-PHOSPHATE PHOSPHATASE 2"/>
    <property type="match status" value="1"/>
</dbReference>
<dbReference type="Gene3D" id="3.40.50.1000">
    <property type="entry name" value="HAD superfamily/HAD-like"/>
    <property type="match status" value="1"/>
</dbReference>
<sequence length="210" mass="22177">MFDAVIFDLDGTLLDTEALSQAAGIAAFADHGLAVDPAFLHSLIGHDDVTGAGLIRARFPGLNFAGLATAWSKRITVLYADGIPLKPGTHQLLAALRQPLALATSSTRTQLDLKLSVTDIAPYFRHIVCVDDVQKPKPAPEPYLLAAKRLGVDPARCVAFEDSETGAQSAHLAGMTVVQVPDINPASGRFAHLVAPDLLTGAREIGLLPK</sequence>
<dbReference type="SFLD" id="SFLDG01129">
    <property type="entry name" value="C1.5:_HAD__Beta-PGM__Phosphata"/>
    <property type="match status" value="1"/>
</dbReference>
<dbReference type="SUPFAM" id="SSF56784">
    <property type="entry name" value="HAD-like"/>
    <property type="match status" value="1"/>
</dbReference>
<proteinExistence type="predicted"/>
<dbReference type="AlphaFoldDB" id="A0A4P8EHA2"/>
<dbReference type="SFLD" id="SFLDS00003">
    <property type="entry name" value="Haloacid_Dehalogenase"/>
    <property type="match status" value="1"/>
</dbReference>
<dbReference type="PANTHER" id="PTHR18901:SF38">
    <property type="entry name" value="PSEUDOURIDINE-5'-PHOSPHATASE"/>
    <property type="match status" value="1"/>
</dbReference>
<dbReference type="InterPro" id="IPR006439">
    <property type="entry name" value="HAD-SF_hydro_IA"/>
</dbReference>
<dbReference type="InterPro" id="IPR023214">
    <property type="entry name" value="HAD_sf"/>
</dbReference>
<gene>
    <name evidence="1" type="ORF">EOK75_11495</name>
</gene>
<dbReference type="NCBIfam" id="TIGR01509">
    <property type="entry name" value="HAD-SF-IA-v3"/>
    <property type="match status" value="1"/>
</dbReference>
<dbReference type="Pfam" id="PF00702">
    <property type="entry name" value="Hydrolase"/>
    <property type="match status" value="1"/>
</dbReference>